<feature type="region of interest" description="Disordered" evidence="1">
    <location>
        <begin position="321"/>
        <end position="381"/>
    </location>
</feature>
<dbReference type="InterPro" id="IPR038795">
    <property type="entry name" value="MED8_plant"/>
</dbReference>
<feature type="compositionally biased region" description="Low complexity" evidence="1">
    <location>
        <begin position="401"/>
        <end position="415"/>
    </location>
</feature>
<comment type="caution">
    <text evidence="2">The sequence shown here is derived from an EMBL/GenBank/DDBJ whole genome shotgun (WGS) entry which is preliminary data.</text>
</comment>
<feature type="region of interest" description="Disordered" evidence="1">
    <location>
        <begin position="519"/>
        <end position="583"/>
    </location>
</feature>
<feature type="compositionally biased region" description="Polar residues" evidence="1">
    <location>
        <begin position="550"/>
        <end position="583"/>
    </location>
</feature>
<evidence type="ECO:0008006" key="4">
    <source>
        <dbReference type="Google" id="ProtNLM"/>
    </source>
</evidence>
<evidence type="ECO:0000256" key="1">
    <source>
        <dbReference type="SAM" id="MobiDB-lite"/>
    </source>
</evidence>
<feature type="region of interest" description="Disordered" evidence="1">
    <location>
        <begin position="248"/>
        <end position="288"/>
    </location>
</feature>
<feature type="compositionally biased region" description="Low complexity" evidence="1">
    <location>
        <begin position="525"/>
        <end position="540"/>
    </location>
</feature>
<name>A0AAN9ERH9_CROPI</name>
<feature type="compositionally biased region" description="Polar residues" evidence="1">
    <location>
        <begin position="278"/>
        <end position="288"/>
    </location>
</feature>
<dbReference type="PANTHER" id="PTHR35552">
    <property type="entry name" value="MEDIATOR OF RNA POLYMERASE II TRANSCRIPTION SUBUNIT 8"/>
    <property type="match status" value="1"/>
</dbReference>
<reference evidence="2 3" key="1">
    <citation type="submission" date="2024-01" db="EMBL/GenBank/DDBJ databases">
        <title>The genomes of 5 underutilized Papilionoideae crops provide insights into root nodulation and disease resistanc.</title>
        <authorList>
            <person name="Yuan L."/>
        </authorList>
    </citation>
    <scope>NUCLEOTIDE SEQUENCE [LARGE SCALE GENOMIC DNA]</scope>
    <source>
        <strain evidence="2">ZHUSHIDOU_FW_LH</strain>
        <tissue evidence="2">Leaf</tissue>
    </source>
</reference>
<sequence length="583" mass="63807">MEGQGQGQGPGQGPGPVVERLNQAVQQQLNLEQVKSRAISLFKAISRILDDLDVYSRSNSLPKWQDILGQYSMLNLELFNIVDELKKVSKPFLLHPRNVNADNAPILPVMLSSKLLPEMEADDTSLKDQLLQGMMQNNLPLSTQIEKLKARIDMISAACEGAEKLLADTRKAYCFGTRQGPPSIAPPPLSATLDKGQAAKIHEQESLLRAAVNAGDALRIPPDQRHISNIMIIAPSLPPHLQEALITTTNNNNNNNDSTPPQPPHHHQQPTPPPPADASTTNMYIKNNPLSSNTIMQAHNSLLQATGSQLLGRSVASPSAATSATSFDNTTSPLPYANSPRSSTNIMNTPSPQQQQTQPQQQQQQQPSAQQQQQQRQKLMQLPQQQQQQLLAQQSQFRQSAMQGLGQMHGQHQMQFSQALGHQQFQGRQLATGHVQHGIAQSQLNQGNQMTRLSQFSGPANSALFSAAQTTPNSQMIPNMSATMPSQSLLPRMQFGLSGNNPQRNHASQMLSDQIYNMGGGNPGGMMPIQQQQQQQQQQQHGSQGAFGSMASNAQNLQSGMVTLPNTQQNHPNFSQQRQQNPQ</sequence>
<dbReference type="Proteomes" id="UP001372338">
    <property type="component" value="Unassembled WGS sequence"/>
</dbReference>
<evidence type="ECO:0000313" key="3">
    <source>
        <dbReference type="Proteomes" id="UP001372338"/>
    </source>
</evidence>
<keyword evidence="3" id="KW-1185">Reference proteome</keyword>
<evidence type="ECO:0000313" key="2">
    <source>
        <dbReference type="EMBL" id="KAK7262011.1"/>
    </source>
</evidence>
<proteinExistence type="predicted"/>
<organism evidence="2 3">
    <name type="scientific">Crotalaria pallida</name>
    <name type="common">Smooth rattlebox</name>
    <name type="synonym">Crotalaria striata</name>
    <dbReference type="NCBI Taxonomy" id="3830"/>
    <lineage>
        <taxon>Eukaryota</taxon>
        <taxon>Viridiplantae</taxon>
        <taxon>Streptophyta</taxon>
        <taxon>Embryophyta</taxon>
        <taxon>Tracheophyta</taxon>
        <taxon>Spermatophyta</taxon>
        <taxon>Magnoliopsida</taxon>
        <taxon>eudicotyledons</taxon>
        <taxon>Gunneridae</taxon>
        <taxon>Pentapetalae</taxon>
        <taxon>rosids</taxon>
        <taxon>fabids</taxon>
        <taxon>Fabales</taxon>
        <taxon>Fabaceae</taxon>
        <taxon>Papilionoideae</taxon>
        <taxon>50 kb inversion clade</taxon>
        <taxon>genistoids sensu lato</taxon>
        <taxon>core genistoids</taxon>
        <taxon>Crotalarieae</taxon>
        <taxon>Crotalaria</taxon>
    </lineage>
</organism>
<dbReference type="EMBL" id="JAYWIO010000005">
    <property type="protein sequence ID" value="KAK7262011.1"/>
    <property type="molecule type" value="Genomic_DNA"/>
</dbReference>
<feature type="compositionally biased region" description="Low complexity" evidence="1">
    <location>
        <begin position="351"/>
        <end position="381"/>
    </location>
</feature>
<accession>A0AAN9ERH9</accession>
<dbReference type="PANTHER" id="PTHR35552:SF1">
    <property type="entry name" value="MEDIATOR OF RNA POLYMERASE II TRANSCRIPTION SUBUNIT 8"/>
    <property type="match status" value="1"/>
</dbReference>
<dbReference type="AlphaFoldDB" id="A0AAN9ERH9"/>
<gene>
    <name evidence="2" type="ORF">RIF29_28339</name>
</gene>
<feature type="region of interest" description="Disordered" evidence="1">
    <location>
        <begin position="401"/>
        <end position="420"/>
    </location>
</feature>
<protein>
    <recommendedName>
        <fullName evidence="4">Mediator of RNA polymerase II transcription subunit 8</fullName>
    </recommendedName>
</protein>
<feature type="compositionally biased region" description="Polar residues" evidence="1">
    <location>
        <begin position="327"/>
        <end position="350"/>
    </location>
</feature>
<dbReference type="GO" id="GO:0016592">
    <property type="term" value="C:mediator complex"/>
    <property type="evidence" value="ECO:0007669"/>
    <property type="project" value="InterPro"/>
</dbReference>